<sequence>MDKINPHRALGIIFAVGGLFTMAIGYAGVNFPLLCSLAFVSGACLNGANTGMNALSARFYPTQARATGSSWMHGVGRIGAILSAFAGAEMLAMGLDFRSVFLILGIPAALTVLGLAAKSYWAADPVENKPAHHRIAEEPIMSRIRLAVIGAGAIGRKHIDVINQVPQAELVAIADPSPQAEALARTLGVAWYAEVEAMLERAKPQGVINATPNTLHVPCAIACIERGIPVLVEKPVAESPERAQELVLAAQKHGVPVLVGHHRRHNALTAAAKALIDSGELGKIVAVSAHWILQKPDDYFDVAWRREPGAGPLLVNLVHDIDLLRYLLGEIEEVQAMTSSATRGFANEDSAVVNLRFACGALGSAVLSDCGVSPWSWEMNSAENVIYAHTPENCYLISGSKGALAIPQMRWWRYGEQSGWHAPLLQETLNVEPIDPFILQLRHFLQVIRGEAEPIIDAADALRSLDVIDLIRQVAPKAA</sequence>
<dbReference type="PANTHER" id="PTHR43377">
    <property type="entry name" value="BILIVERDIN REDUCTASE A"/>
    <property type="match status" value="1"/>
</dbReference>
<dbReference type="Proteomes" id="UP000401081">
    <property type="component" value="Unassembled WGS sequence"/>
</dbReference>
<feature type="domain" description="Gfo/Idh/MocA-like oxidoreductase N-terminal" evidence="5">
    <location>
        <begin position="144"/>
        <end position="261"/>
    </location>
</feature>
<dbReference type="Gene3D" id="3.40.50.720">
    <property type="entry name" value="NAD(P)-binding Rossmann-like Domain"/>
    <property type="match status" value="1"/>
</dbReference>
<proteinExistence type="predicted"/>
<dbReference type="AlphaFoldDB" id="A0A485CZV1"/>
<dbReference type="Pfam" id="PF22725">
    <property type="entry name" value="GFO_IDH_MocA_C3"/>
    <property type="match status" value="1"/>
</dbReference>
<reference evidence="7 8" key="1">
    <citation type="submission" date="2019-03" db="EMBL/GenBank/DDBJ databases">
        <authorList>
            <consortium name="Pathogen Informatics"/>
        </authorList>
    </citation>
    <scope>NUCLEOTIDE SEQUENCE [LARGE SCALE GENOMIC DNA]</scope>
    <source>
        <strain evidence="7 8">NCTC12993</strain>
    </source>
</reference>
<dbReference type="InterPro" id="IPR055170">
    <property type="entry name" value="GFO_IDH_MocA-like_dom"/>
</dbReference>
<accession>A0A485CZV1</accession>
<evidence type="ECO:0000256" key="1">
    <source>
        <dbReference type="ARBA" id="ARBA00022692"/>
    </source>
</evidence>
<dbReference type="PANTHER" id="PTHR43377:SF8">
    <property type="entry name" value="BLR3664 PROTEIN"/>
    <property type="match status" value="1"/>
</dbReference>
<dbReference type="GO" id="GO:0000166">
    <property type="term" value="F:nucleotide binding"/>
    <property type="evidence" value="ECO:0007669"/>
    <property type="project" value="InterPro"/>
</dbReference>
<dbReference type="GO" id="GO:0022857">
    <property type="term" value="F:transmembrane transporter activity"/>
    <property type="evidence" value="ECO:0007669"/>
    <property type="project" value="InterPro"/>
</dbReference>
<evidence type="ECO:0000256" key="2">
    <source>
        <dbReference type="ARBA" id="ARBA00022989"/>
    </source>
</evidence>
<feature type="domain" description="GFO/IDH/MocA-like oxidoreductase" evidence="6">
    <location>
        <begin position="270"/>
        <end position="404"/>
    </location>
</feature>
<evidence type="ECO:0000313" key="8">
    <source>
        <dbReference type="Proteomes" id="UP000401081"/>
    </source>
</evidence>
<evidence type="ECO:0000256" key="4">
    <source>
        <dbReference type="SAM" id="Phobius"/>
    </source>
</evidence>
<dbReference type="SUPFAM" id="SSF55347">
    <property type="entry name" value="Glyceraldehyde-3-phosphate dehydrogenase-like, C-terminal domain"/>
    <property type="match status" value="1"/>
</dbReference>
<dbReference type="SUPFAM" id="SSF103473">
    <property type="entry name" value="MFS general substrate transporter"/>
    <property type="match status" value="1"/>
</dbReference>
<evidence type="ECO:0000256" key="3">
    <source>
        <dbReference type="ARBA" id="ARBA00023136"/>
    </source>
</evidence>
<dbReference type="Pfam" id="PF07690">
    <property type="entry name" value="MFS_1"/>
    <property type="match status" value="1"/>
</dbReference>
<keyword evidence="1 4" id="KW-0812">Transmembrane</keyword>
<gene>
    <name evidence="7" type="primary">pcaK_3</name>
    <name evidence="7" type="ORF">NCTC12993_07328</name>
</gene>
<dbReference type="InterPro" id="IPR051450">
    <property type="entry name" value="Gfo/Idh/MocA_Oxidoreductases"/>
</dbReference>
<keyword evidence="8" id="KW-1185">Reference proteome</keyword>
<evidence type="ECO:0000259" key="6">
    <source>
        <dbReference type="Pfam" id="PF22725"/>
    </source>
</evidence>
<feature type="transmembrane region" description="Helical" evidence="4">
    <location>
        <begin position="9"/>
        <end position="29"/>
    </location>
</feature>
<dbReference type="InterPro" id="IPR000683">
    <property type="entry name" value="Gfo/Idh/MocA-like_OxRdtase_N"/>
</dbReference>
<protein>
    <submittedName>
        <fullName evidence="7">4-hydroxybenzoate transporter PcaK</fullName>
    </submittedName>
</protein>
<keyword evidence="3 4" id="KW-0472">Membrane</keyword>
<evidence type="ECO:0000259" key="5">
    <source>
        <dbReference type="Pfam" id="PF01408"/>
    </source>
</evidence>
<keyword evidence="2 4" id="KW-1133">Transmembrane helix</keyword>
<dbReference type="Pfam" id="PF01408">
    <property type="entry name" value="GFO_IDH_MocA"/>
    <property type="match status" value="1"/>
</dbReference>
<name>A0A485CZV1_KLUCR</name>
<dbReference type="EMBL" id="CAADJD010000032">
    <property type="protein sequence ID" value="VFS89855.1"/>
    <property type="molecule type" value="Genomic_DNA"/>
</dbReference>
<dbReference type="Gene3D" id="3.30.360.10">
    <property type="entry name" value="Dihydrodipicolinate Reductase, domain 2"/>
    <property type="match status" value="1"/>
</dbReference>
<organism evidence="7 8">
    <name type="scientific">Kluyvera cryocrescens</name>
    <name type="common">Kluyvera citrophila</name>
    <dbReference type="NCBI Taxonomy" id="580"/>
    <lineage>
        <taxon>Bacteria</taxon>
        <taxon>Pseudomonadati</taxon>
        <taxon>Pseudomonadota</taxon>
        <taxon>Gammaproteobacteria</taxon>
        <taxon>Enterobacterales</taxon>
        <taxon>Enterobacteriaceae</taxon>
        <taxon>Kluyvera</taxon>
    </lineage>
</organism>
<dbReference type="InterPro" id="IPR011701">
    <property type="entry name" value="MFS"/>
</dbReference>
<dbReference type="SUPFAM" id="SSF51735">
    <property type="entry name" value="NAD(P)-binding Rossmann-fold domains"/>
    <property type="match status" value="1"/>
</dbReference>
<dbReference type="InterPro" id="IPR036259">
    <property type="entry name" value="MFS_trans_sf"/>
</dbReference>
<evidence type="ECO:0000313" key="7">
    <source>
        <dbReference type="EMBL" id="VFS89855.1"/>
    </source>
</evidence>
<dbReference type="Gene3D" id="1.20.1250.20">
    <property type="entry name" value="MFS general substrate transporter like domains"/>
    <property type="match status" value="1"/>
</dbReference>
<feature type="transmembrane region" description="Helical" evidence="4">
    <location>
        <begin position="100"/>
        <end position="121"/>
    </location>
</feature>
<dbReference type="InterPro" id="IPR036291">
    <property type="entry name" value="NAD(P)-bd_dom_sf"/>
</dbReference>
<feature type="transmembrane region" description="Helical" evidence="4">
    <location>
        <begin position="70"/>
        <end position="88"/>
    </location>
</feature>